<dbReference type="AlphaFoldDB" id="A0A3A3EIY4"/>
<comment type="caution">
    <text evidence="3">The sequence shown here is derived from an EMBL/GenBank/DDBJ whole genome shotgun (WGS) entry which is preliminary data.</text>
</comment>
<dbReference type="Proteomes" id="UP000265938">
    <property type="component" value="Unassembled WGS sequence"/>
</dbReference>
<accession>A0A3A3EIY4</accession>
<sequence length="180" mass="20341">MIKRFCYLAVMLLLTSVALLFYIKKPDGKPYLELSMFERYSEKVSGDVSNFASQSADTLTSQAKKLTEKLSLSKDTNAPVVVYKWQDEHGQWHYADAPHPNYVSTAVSLDPNDITVLPAETFQADEKQAATVKTDETSSVLGVYDPKNVQKMMQDAEQVKQLMEQRNKQLEQQLKEQGGN</sequence>
<organism evidence="3 4">
    <name type="scientific">Pseudoalteromonas gelatinilytica</name>
    <dbReference type="NCBI Taxonomy" id="1703256"/>
    <lineage>
        <taxon>Bacteria</taxon>
        <taxon>Pseudomonadati</taxon>
        <taxon>Pseudomonadota</taxon>
        <taxon>Gammaproteobacteria</taxon>
        <taxon>Alteromonadales</taxon>
        <taxon>Pseudoalteromonadaceae</taxon>
        <taxon>Pseudoalteromonas</taxon>
    </lineage>
</organism>
<gene>
    <name evidence="3" type="ORF">D4741_16350</name>
</gene>
<feature type="domain" description="DUF4124" evidence="2">
    <location>
        <begin position="82"/>
        <end position="134"/>
    </location>
</feature>
<name>A0A3A3EIY4_9GAMM</name>
<dbReference type="InterPro" id="IPR025392">
    <property type="entry name" value="DUF4124"/>
</dbReference>
<feature type="coiled-coil region" evidence="1">
    <location>
        <begin position="149"/>
        <end position="180"/>
    </location>
</feature>
<evidence type="ECO:0000313" key="4">
    <source>
        <dbReference type="Proteomes" id="UP000265938"/>
    </source>
</evidence>
<protein>
    <submittedName>
        <fullName evidence="3">DUF4124 domain-containing protein</fullName>
    </submittedName>
</protein>
<dbReference type="Pfam" id="PF13511">
    <property type="entry name" value="DUF4124"/>
    <property type="match status" value="1"/>
</dbReference>
<evidence type="ECO:0000313" key="3">
    <source>
        <dbReference type="EMBL" id="RJF34044.1"/>
    </source>
</evidence>
<evidence type="ECO:0000256" key="1">
    <source>
        <dbReference type="SAM" id="Coils"/>
    </source>
</evidence>
<dbReference type="EMBL" id="QYSE01000004">
    <property type="protein sequence ID" value="RJF34044.1"/>
    <property type="molecule type" value="Genomic_DNA"/>
</dbReference>
<proteinExistence type="predicted"/>
<dbReference type="RefSeq" id="WP_119853734.1">
    <property type="nucleotide sequence ID" value="NZ_QYSE01000004.1"/>
</dbReference>
<keyword evidence="1" id="KW-0175">Coiled coil</keyword>
<evidence type="ECO:0000259" key="2">
    <source>
        <dbReference type="Pfam" id="PF13511"/>
    </source>
</evidence>
<reference evidence="3 4" key="1">
    <citation type="submission" date="2018-09" db="EMBL/GenBank/DDBJ databases">
        <title>Identification of marine bacteria producing industrial enzymes.</title>
        <authorList>
            <person name="Cheng T.H."/>
            <person name="Saidin J."/>
            <person name="Muhd D.D."/>
            <person name="Isa M.N.M."/>
            <person name="Bakar M.F.A."/>
            <person name="Ismail N."/>
        </authorList>
    </citation>
    <scope>NUCLEOTIDE SEQUENCE [LARGE SCALE GENOMIC DNA]</scope>
    <source>
        <strain evidence="3 4">MNAD 1.6</strain>
    </source>
</reference>